<dbReference type="Proteomes" id="UP000285613">
    <property type="component" value="Unassembled WGS sequence"/>
</dbReference>
<protein>
    <submittedName>
        <fullName evidence="3">Holin</fullName>
    </submittedName>
</protein>
<keyword evidence="2" id="KW-0812">Transmembrane</keyword>
<feature type="transmembrane region" description="Helical" evidence="2">
    <location>
        <begin position="34"/>
        <end position="53"/>
    </location>
</feature>
<evidence type="ECO:0000313" key="4">
    <source>
        <dbReference type="Proteomes" id="UP000285613"/>
    </source>
</evidence>
<feature type="transmembrane region" description="Helical" evidence="2">
    <location>
        <begin position="65"/>
        <end position="87"/>
    </location>
</feature>
<dbReference type="AlphaFoldDB" id="A0AAQ0LS29"/>
<evidence type="ECO:0000256" key="2">
    <source>
        <dbReference type="SAM" id="Phobius"/>
    </source>
</evidence>
<keyword evidence="2" id="KW-0472">Membrane</keyword>
<reference evidence="3 4" key="1">
    <citation type="submission" date="2018-08" db="EMBL/GenBank/DDBJ databases">
        <title>A genome reference for cultivated species of the human gut microbiota.</title>
        <authorList>
            <person name="Zou Y."/>
            <person name="Xue W."/>
            <person name="Luo G."/>
        </authorList>
    </citation>
    <scope>NUCLEOTIDE SEQUENCE [LARGE SCALE GENOMIC DNA]</scope>
    <source>
        <strain evidence="3 4">AF36-12AT</strain>
    </source>
</reference>
<gene>
    <name evidence="3" type="ORF">DWZ91_08700</name>
</gene>
<proteinExistence type="predicted"/>
<evidence type="ECO:0000256" key="1">
    <source>
        <dbReference type="SAM" id="MobiDB-lite"/>
    </source>
</evidence>
<comment type="caution">
    <text evidence="3">The sequence shown here is derived from an EMBL/GenBank/DDBJ whole genome shotgun (WGS) entry which is preliminary data.</text>
</comment>
<accession>A0AAQ0LS29</accession>
<dbReference type="InterPro" id="IPR031612">
    <property type="entry name" value="Phage_holin_Dp1"/>
</dbReference>
<feature type="region of interest" description="Disordered" evidence="1">
    <location>
        <begin position="1"/>
        <end position="23"/>
    </location>
</feature>
<dbReference type="RefSeq" id="WP_118376544.1">
    <property type="nucleotide sequence ID" value="NZ_JAQENR010000018.1"/>
</dbReference>
<feature type="compositionally biased region" description="Basic and acidic residues" evidence="1">
    <location>
        <begin position="1"/>
        <end position="13"/>
    </location>
</feature>
<dbReference type="EMBL" id="QRPH01000006">
    <property type="protein sequence ID" value="RHL94558.1"/>
    <property type="molecule type" value="Genomic_DNA"/>
</dbReference>
<evidence type="ECO:0000313" key="3">
    <source>
        <dbReference type="EMBL" id="RHL94558.1"/>
    </source>
</evidence>
<name>A0AAQ0LS29_BIFPS</name>
<organism evidence="3 4">
    <name type="scientific">Bifidobacterium pseudocatenulatum</name>
    <dbReference type="NCBI Taxonomy" id="28026"/>
    <lineage>
        <taxon>Bacteria</taxon>
        <taxon>Bacillati</taxon>
        <taxon>Actinomycetota</taxon>
        <taxon>Actinomycetes</taxon>
        <taxon>Bifidobacteriales</taxon>
        <taxon>Bifidobacteriaceae</taxon>
        <taxon>Bifidobacterium</taxon>
    </lineage>
</organism>
<keyword evidence="2" id="KW-1133">Transmembrane helix</keyword>
<sequence length="96" mass="10182">MVDEVKETNHDGEKPEEETGEENKYLLPDKAYKALKWVALIALPAVAWLVGAVGPQWGLPHCGEIVTTINAVGLFVGALIGVSQLTAAKPDGSGEK</sequence>
<dbReference type="Pfam" id="PF16938">
    <property type="entry name" value="Phage_holin_Dp1"/>
    <property type="match status" value="1"/>
</dbReference>